<keyword evidence="3 6" id="KW-1133">Transmembrane helix</keyword>
<sequence length="566" mass="56556">MGQEPLPQLSYTYNLESCECHDLPRPAGRPHIAPPAPPARPLTTRPTHRSPHLTPPRTPSHPTWSAAAAMGYLTVLRSPQVARLLFGTLLGRLPAGMTVVAIALALHAAGSAYTQIGLTTAAYAIAAAIGGPVLGRAVDRIGQPRVLLASAAVAACGYVALAVAPGSAAVAMAGAALAGAAMPPLEPCLRSLWPDIVVPAALETAYALDSASQQLLYVAGPLLVAGVAVAADPTAALWLAAGLGLLGTLAVATSAPARAWRAPTRTPPQASDRDSGPGTVYDGQPDDSDRTDGTGRPGLKNSHSIENSYPIENGRPGGGWLGPLRSPGLVLLLLAFAGTGWSVGAQNILFVAYAQTHPGIPGGAGALLALAALAGLLGALAYGAIRWTAPTSTRTWALAGGMAVCYLPLLLVPGPGAMGVAAFVSGLGLAPLLAAAFVLIAELAPAGTTTEAFAWLVTLFATGNALGSAVTGTVVSDSLRSAAAIAVGGITVAALLLLTTRKVLAAGVAAQKRTRPIPAPVQTTAAAPGPTPAPAAAPTAAPAPLSPPSPLPLPRLNDDAREAGAR</sequence>
<feature type="transmembrane region" description="Helical" evidence="6">
    <location>
        <begin position="453"/>
        <end position="475"/>
    </location>
</feature>
<dbReference type="Gene3D" id="1.20.1250.20">
    <property type="entry name" value="MFS general substrate transporter like domains"/>
    <property type="match status" value="1"/>
</dbReference>
<evidence type="ECO:0000256" key="6">
    <source>
        <dbReference type="SAM" id="Phobius"/>
    </source>
</evidence>
<comment type="caution">
    <text evidence="8">The sequence shown here is derived from an EMBL/GenBank/DDBJ whole genome shotgun (WGS) entry which is preliminary data.</text>
</comment>
<dbReference type="PROSITE" id="PS50850">
    <property type="entry name" value="MFS"/>
    <property type="match status" value="1"/>
</dbReference>
<feature type="transmembrane region" description="Helical" evidence="6">
    <location>
        <begin position="360"/>
        <end position="384"/>
    </location>
</feature>
<feature type="compositionally biased region" description="Basic and acidic residues" evidence="5">
    <location>
        <begin position="556"/>
        <end position="566"/>
    </location>
</feature>
<gene>
    <name evidence="8" type="ORF">ACEZDE_25610</name>
</gene>
<feature type="transmembrane region" description="Helical" evidence="6">
    <location>
        <begin position="329"/>
        <end position="354"/>
    </location>
</feature>
<evidence type="ECO:0000256" key="1">
    <source>
        <dbReference type="ARBA" id="ARBA00004651"/>
    </source>
</evidence>
<name>A0ABV6W1W4_9ACTN</name>
<feature type="compositionally biased region" description="Pro residues" evidence="5">
    <location>
        <begin position="544"/>
        <end position="553"/>
    </location>
</feature>
<evidence type="ECO:0000313" key="8">
    <source>
        <dbReference type="EMBL" id="MFC1419990.1"/>
    </source>
</evidence>
<dbReference type="Pfam" id="PF07690">
    <property type="entry name" value="MFS_1"/>
    <property type="match status" value="1"/>
</dbReference>
<accession>A0ABV6W1W4</accession>
<evidence type="ECO:0000313" key="9">
    <source>
        <dbReference type="Proteomes" id="UP001592531"/>
    </source>
</evidence>
<feature type="transmembrane region" description="Helical" evidence="6">
    <location>
        <begin position="84"/>
        <end position="106"/>
    </location>
</feature>
<dbReference type="EMBL" id="JBHFAB010000022">
    <property type="protein sequence ID" value="MFC1419990.1"/>
    <property type="molecule type" value="Genomic_DNA"/>
</dbReference>
<feature type="region of interest" description="Disordered" evidence="5">
    <location>
        <begin position="519"/>
        <end position="566"/>
    </location>
</feature>
<feature type="transmembrane region" description="Helical" evidence="6">
    <location>
        <begin position="481"/>
        <end position="498"/>
    </location>
</feature>
<dbReference type="Proteomes" id="UP001592531">
    <property type="component" value="Unassembled WGS sequence"/>
</dbReference>
<feature type="region of interest" description="Disordered" evidence="5">
    <location>
        <begin position="257"/>
        <end position="308"/>
    </location>
</feature>
<protein>
    <submittedName>
        <fullName evidence="8">MFS transporter</fullName>
    </submittedName>
</protein>
<evidence type="ECO:0000256" key="4">
    <source>
        <dbReference type="ARBA" id="ARBA00023136"/>
    </source>
</evidence>
<keyword evidence="4 6" id="KW-0472">Membrane</keyword>
<dbReference type="PANTHER" id="PTHR23542">
    <property type="match status" value="1"/>
</dbReference>
<proteinExistence type="predicted"/>
<feature type="transmembrane region" description="Helical" evidence="6">
    <location>
        <begin position="112"/>
        <end position="134"/>
    </location>
</feature>
<feature type="transmembrane region" description="Helical" evidence="6">
    <location>
        <begin position="420"/>
        <end position="441"/>
    </location>
</feature>
<reference evidence="8 9" key="1">
    <citation type="submission" date="2024-09" db="EMBL/GenBank/DDBJ databases">
        <authorList>
            <person name="Lee S.D."/>
        </authorList>
    </citation>
    <scope>NUCLEOTIDE SEQUENCE [LARGE SCALE GENOMIC DNA]</scope>
    <source>
        <strain evidence="8 9">N8-3</strain>
    </source>
</reference>
<keyword evidence="2 6" id="KW-0812">Transmembrane</keyword>
<feature type="region of interest" description="Disordered" evidence="5">
    <location>
        <begin position="24"/>
        <end position="61"/>
    </location>
</feature>
<dbReference type="InterPro" id="IPR020846">
    <property type="entry name" value="MFS_dom"/>
</dbReference>
<feature type="compositionally biased region" description="Low complexity" evidence="5">
    <location>
        <begin position="257"/>
        <end position="270"/>
    </location>
</feature>
<dbReference type="SUPFAM" id="SSF103473">
    <property type="entry name" value="MFS general substrate transporter"/>
    <property type="match status" value="1"/>
</dbReference>
<keyword evidence="9" id="KW-1185">Reference proteome</keyword>
<feature type="transmembrane region" description="Helical" evidence="6">
    <location>
        <begin position="396"/>
        <end position="414"/>
    </location>
</feature>
<evidence type="ECO:0000259" key="7">
    <source>
        <dbReference type="PROSITE" id="PS50850"/>
    </source>
</evidence>
<dbReference type="RefSeq" id="WP_380540348.1">
    <property type="nucleotide sequence ID" value="NZ_JBHFAB010000022.1"/>
</dbReference>
<feature type="domain" description="Major facilitator superfamily (MFS) profile" evidence="7">
    <location>
        <begin position="80"/>
        <end position="501"/>
    </location>
</feature>
<feature type="transmembrane region" description="Helical" evidence="6">
    <location>
        <begin position="146"/>
        <end position="179"/>
    </location>
</feature>
<evidence type="ECO:0000256" key="3">
    <source>
        <dbReference type="ARBA" id="ARBA00022989"/>
    </source>
</evidence>
<feature type="transmembrane region" description="Helical" evidence="6">
    <location>
        <begin position="237"/>
        <end position="255"/>
    </location>
</feature>
<dbReference type="PANTHER" id="PTHR23542:SF1">
    <property type="entry name" value="MAJOR FACILITATOR SUPERFAMILY (MFS) PROFILE DOMAIN-CONTAINING PROTEIN"/>
    <property type="match status" value="1"/>
</dbReference>
<organism evidence="8 9">
    <name type="scientific">Streptacidiphilus cavernicola</name>
    <dbReference type="NCBI Taxonomy" id="3342716"/>
    <lineage>
        <taxon>Bacteria</taxon>
        <taxon>Bacillati</taxon>
        <taxon>Actinomycetota</taxon>
        <taxon>Actinomycetes</taxon>
        <taxon>Kitasatosporales</taxon>
        <taxon>Streptomycetaceae</taxon>
        <taxon>Streptacidiphilus</taxon>
    </lineage>
</organism>
<dbReference type="InterPro" id="IPR011701">
    <property type="entry name" value="MFS"/>
</dbReference>
<comment type="subcellular location">
    <subcellularLocation>
        <location evidence="1">Cell membrane</location>
        <topology evidence="1">Multi-pass membrane protein</topology>
    </subcellularLocation>
</comment>
<dbReference type="InterPro" id="IPR036259">
    <property type="entry name" value="MFS_trans_sf"/>
</dbReference>
<evidence type="ECO:0000256" key="5">
    <source>
        <dbReference type="SAM" id="MobiDB-lite"/>
    </source>
</evidence>
<evidence type="ECO:0000256" key="2">
    <source>
        <dbReference type="ARBA" id="ARBA00022692"/>
    </source>
</evidence>